<dbReference type="Proteomes" id="UP000053815">
    <property type="component" value="Unassembled WGS sequence"/>
</dbReference>
<gene>
    <name evidence="1" type="ORF">MAM1_0001c00108</name>
</gene>
<name>A0A0C9LZK1_9FUNG</name>
<dbReference type="AlphaFoldDB" id="A0A0C9LZK1"/>
<evidence type="ECO:0000313" key="2">
    <source>
        <dbReference type="Proteomes" id="UP000053815"/>
    </source>
</evidence>
<evidence type="ECO:0000313" key="1">
    <source>
        <dbReference type="EMBL" id="GAN00686.1"/>
    </source>
</evidence>
<organism evidence="1">
    <name type="scientific">Mucor ambiguus</name>
    <dbReference type="NCBI Taxonomy" id="91626"/>
    <lineage>
        <taxon>Eukaryota</taxon>
        <taxon>Fungi</taxon>
        <taxon>Fungi incertae sedis</taxon>
        <taxon>Mucoromycota</taxon>
        <taxon>Mucoromycotina</taxon>
        <taxon>Mucoromycetes</taxon>
        <taxon>Mucorales</taxon>
        <taxon>Mucorineae</taxon>
        <taxon>Mucoraceae</taxon>
        <taxon>Mucor</taxon>
    </lineage>
</organism>
<dbReference type="EMBL" id="DF836290">
    <property type="protein sequence ID" value="GAN00686.1"/>
    <property type="molecule type" value="Genomic_DNA"/>
</dbReference>
<sequence>MIYTHKKQRLLYEQNRKRERQYEAKRKHTYGLDSRSFASNEHFNMVLFFLHAINAIEDKWSSSGEVVRNSSCSYSLWMDFYAGLKLRNPFHSSVMSQMLVLGLLD</sequence>
<proteinExistence type="predicted"/>
<keyword evidence="2" id="KW-1185">Reference proteome</keyword>
<reference evidence="1" key="1">
    <citation type="submission" date="2014-09" db="EMBL/GenBank/DDBJ databases">
        <title>Draft genome sequence of an oleaginous Mucoromycotina fungus Mucor ambiguus NBRC6742.</title>
        <authorList>
            <person name="Takeda I."/>
            <person name="Yamane N."/>
            <person name="Morita T."/>
            <person name="Tamano K."/>
            <person name="Machida M."/>
            <person name="Baker S."/>
            <person name="Koike H."/>
        </authorList>
    </citation>
    <scope>NUCLEOTIDE SEQUENCE</scope>
    <source>
        <strain evidence="1">NBRC 6742</strain>
    </source>
</reference>
<protein>
    <submittedName>
        <fullName evidence="1">Uncharacterized protein</fullName>
    </submittedName>
</protein>
<accession>A0A0C9LZK1</accession>